<protein>
    <submittedName>
        <fullName evidence="3">Competence protein ComEA-like protein with helix-hairpin-helix repeat region</fullName>
    </submittedName>
</protein>
<sequence length="239" mass="23401">MKISAVHRLPELTAPTGEEEHLAVAFPDEAPPRIGVPSRVAAIAAGLVIAVALAIAVRWWPPGDSHALPAVALPSAMAPTSAPPHGSASAPAAGPSSDIVVSVVGAVATPGLVTLPPRARVADALNAAGGAVPGVDPAAVNLAQLIVDGQQIVVPAPGEPVPPPQAGPAPAAPGAAASVSLNSASLEQLQTLPGVGEATAAAIVAYREEVGGFASIEQLEEVPGIGPAKLAGLRDQVVL</sequence>
<dbReference type="PANTHER" id="PTHR21180">
    <property type="entry name" value="ENDONUCLEASE/EXONUCLEASE/PHOSPHATASE FAMILY DOMAIN-CONTAINING PROTEIN 1"/>
    <property type="match status" value="1"/>
</dbReference>
<gene>
    <name evidence="3" type="ORF">CUTER_08170</name>
</gene>
<dbReference type="OrthoDB" id="9758724at2"/>
<feature type="transmembrane region" description="Helical" evidence="1">
    <location>
        <begin position="40"/>
        <end position="60"/>
    </location>
</feature>
<dbReference type="GO" id="GO:0015627">
    <property type="term" value="C:type II protein secretion system complex"/>
    <property type="evidence" value="ECO:0007669"/>
    <property type="project" value="TreeGrafter"/>
</dbReference>
<dbReference type="GO" id="GO:0006281">
    <property type="term" value="P:DNA repair"/>
    <property type="evidence" value="ECO:0007669"/>
    <property type="project" value="InterPro"/>
</dbReference>
<feature type="domain" description="Helix-hairpin-helix DNA-binding motif class 1" evidence="2">
    <location>
        <begin position="187"/>
        <end position="206"/>
    </location>
</feature>
<dbReference type="PANTHER" id="PTHR21180:SF32">
    <property type="entry name" value="ENDONUCLEASE_EXONUCLEASE_PHOSPHATASE FAMILY DOMAIN-CONTAINING PROTEIN 1"/>
    <property type="match status" value="1"/>
</dbReference>
<dbReference type="STRING" id="1072256.CUTER_08170"/>
<dbReference type="Gene3D" id="1.10.150.320">
    <property type="entry name" value="Photosystem II 12 kDa extrinsic protein"/>
    <property type="match status" value="1"/>
</dbReference>
<dbReference type="InterPro" id="IPR004509">
    <property type="entry name" value="Competence_ComEA_HhH"/>
</dbReference>
<keyword evidence="1" id="KW-0812">Transmembrane</keyword>
<keyword evidence="1" id="KW-0472">Membrane</keyword>
<dbReference type="RefSeq" id="WP_052844083.1">
    <property type="nucleotide sequence ID" value="NZ_CP011546.1"/>
</dbReference>
<dbReference type="GO" id="GO:0015628">
    <property type="term" value="P:protein secretion by the type II secretion system"/>
    <property type="evidence" value="ECO:0007669"/>
    <property type="project" value="TreeGrafter"/>
</dbReference>
<dbReference type="SMART" id="SM00278">
    <property type="entry name" value="HhH1"/>
    <property type="match status" value="2"/>
</dbReference>
<accession>A0A0G3HEC1</accession>
<feature type="domain" description="Helix-hairpin-helix DNA-binding motif class 1" evidence="2">
    <location>
        <begin position="217"/>
        <end position="236"/>
    </location>
</feature>
<dbReference type="Gene3D" id="3.10.560.10">
    <property type="entry name" value="Outer membrane lipoprotein wza domain like"/>
    <property type="match status" value="1"/>
</dbReference>
<keyword evidence="4" id="KW-1185">Reference proteome</keyword>
<keyword evidence="1" id="KW-1133">Transmembrane helix</keyword>
<dbReference type="KEGG" id="cut:CUTER_08170"/>
<dbReference type="AlphaFoldDB" id="A0A0G3HEC1"/>
<dbReference type="SUPFAM" id="SSF47781">
    <property type="entry name" value="RuvA domain 2-like"/>
    <property type="match status" value="1"/>
</dbReference>
<proteinExistence type="predicted"/>
<dbReference type="Proteomes" id="UP000035548">
    <property type="component" value="Chromosome"/>
</dbReference>
<name>A0A0G3HEC1_9CORY</name>
<dbReference type="InterPro" id="IPR019554">
    <property type="entry name" value="Soluble_ligand-bd"/>
</dbReference>
<dbReference type="InterPro" id="IPR010994">
    <property type="entry name" value="RuvA_2-like"/>
</dbReference>
<evidence type="ECO:0000313" key="4">
    <source>
        <dbReference type="Proteomes" id="UP000035548"/>
    </source>
</evidence>
<dbReference type="NCBIfam" id="TIGR00426">
    <property type="entry name" value="competence protein ComEA helix-hairpin-helix repeat region"/>
    <property type="match status" value="1"/>
</dbReference>
<evidence type="ECO:0000313" key="3">
    <source>
        <dbReference type="EMBL" id="AKK11619.1"/>
    </source>
</evidence>
<dbReference type="InterPro" id="IPR051675">
    <property type="entry name" value="Endo/Exo/Phosphatase_dom_1"/>
</dbReference>
<dbReference type="Pfam" id="PF10531">
    <property type="entry name" value="SLBB"/>
    <property type="match status" value="1"/>
</dbReference>
<evidence type="ECO:0000256" key="1">
    <source>
        <dbReference type="SAM" id="Phobius"/>
    </source>
</evidence>
<reference evidence="4" key="2">
    <citation type="submission" date="2015-05" db="EMBL/GenBank/DDBJ databases">
        <title>Complete genome sequence of Corynebacterium uterequi DSM 45634, isolated from the uterus of a maiden mare.</title>
        <authorList>
            <person name="Ruckert C."/>
            <person name="Albersmeier A."/>
            <person name="Winkler A."/>
            <person name="Tauch A."/>
        </authorList>
    </citation>
    <scope>NUCLEOTIDE SEQUENCE [LARGE SCALE GENOMIC DNA]</scope>
    <source>
        <strain evidence="4">DSM 45634</strain>
    </source>
</reference>
<dbReference type="GO" id="GO:0003677">
    <property type="term" value="F:DNA binding"/>
    <property type="evidence" value="ECO:0007669"/>
    <property type="project" value="InterPro"/>
</dbReference>
<dbReference type="PATRIC" id="fig|1072256.5.peg.1613"/>
<dbReference type="EMBL" id="CP011546">
    <property type="protein sequence ID" value="AKK11619.1"/>
    <property type="molecule type" value="Genomic_DNA"/>
</dbReference>
<evidence type="ECO:0000259" key="2">
    <source>
        <dbReference type="SMART" id="SM00278"/>
    </source>
</evidence>
<dbReference type="InterPro" id="IPR003583">
    <property type="entry name" value="Hlx-hairpin-Hlx_DNA-bd_motif"/>
</dbReference>
<reference evidence="3 4" key="1">
    <citation type="journal article" date="2015" name="Genome Announc.">
        <title>Virulence Factor Genes Detected in the Complete Genome Sequence of Corynebacterium uterequi DSM 45634, Isolated from the Uterus of a Maiden Mare.</title>
        <authorList>
            <person name="Ruckert C."/>
            <person name="Kriete M."/>
            <person name="Jaenicke S."/>
            <person name="Winkler A."/>
            <person name="Tauch A."/>
        </authorList>
    </citation>
    <scope>NUCLEOTIDE SEQUENCE [LARGE SCALE GENOMIC DNA]</scope>
    <source>
        <strain evidence="3 4">DSM 45634</strain>
    </source>
</reference>
<dbReference type="Pfam" id="PF12836">
    <property type="entry name" value="HHH_3"/>
    <property type="match status" value="1"/>
</dbReference>
<organism evidence="3 4">
    <name type="scientific">Corynebacterium uterequi</name>
    <dbReference type="NCBI Taxonomy" id="1072256"/>
    <lineage>
        <taxon>Bacteria</taxon>
        <taxon>Bacillati</taxon>
        <taxon>Actinomycetota</taxon>
        <taxon>Actinomycetes</taxon>
        <taxon>Mycobacteriales</taxon>
        <taxon>Corynebacteriaceae</taxon>
        <taxon>Corynebacterium</taxon>
    </lineage>
</organism>